<organism evidence="2 3">
    <name type="scientific">Musa troglodytarum</name>
    <name type="common">fe'i banana</name>
    <dbReference type="NCBI Taxonomy" id="320322"/>
    <lineage>
        <taxon>Eukaryota</taxon>
        <taxon>Viridiplantae</taxon>
        <taxon>Streptophyta</taxon>
        <taxon>Embryophyta</taxon>
        <taxon>Tracheophyta</taxon>
        <taxon>Spermatophyta</taxon>
        <taxon>Magnoliopsida</taxon>
        <taxon>Liliopsida</taxon>
        <taxon>Zingiberales</taxon>
        <taxon>Musaceae</taxon>
        <taxon>Musa</taxon>
    </lineage>
</organism>
<proteinExistence type="predicted"/>
<dbReference type="AlphaFoldDB" id="A0A9E7KQG2"/>
<dbReference type="EMBL" id="CP097510">
    <property type="protein sequence ID" value="URE27892.1"/>
    <property type="molecule type" value="Genomic_DNA"/>
</dbReference>
<protein>
    <submittedName>
        <fullName evidence="2">Uncharacterized protein</fullName>
    </submittedName>
</protein>
<feature type="region of interest" description="Disordered" evidence="1">
    <location>
        <begin position="36"/>
        <end position="56"/>
    </location>
</feature>
<gene>
    <name evidence="2" type="ORF">MUK42_03296</name>
</gene>
<evidence type="ECO:0000313" key="3">
    <source>
        <dbReference type="Proteomes" id="UP001055439"/>
    </source>
</evidence>
<feature type="compositionally biased region" description="Polar residues" evidence="1">
    <location>
        <begin position="43"/>
        <end position="52"/>
    </location>
</feature>
<accession>A0A9E7KQG2</accession>
<name>A0A9E7KQG2_9LILI</name>
<dbReference type="Proteomes" id="UP001055439">
    <property type="component" value="Chromosome 8"/>
</dbReference>
<sequence>MEVGGSKPKALGLKTRKPNPVSAICYVQANSFDLRPGKRCPNTDRQSNTTSRGALRKKNKLQALSWGIIHLISELITSKHGPMLERPLCKDPFVQSTELRHPKPTLFCEGPTAKMLLFSPTATSSVCSTGSTKSAASGTGASVDVARRSFLQS</sequence>
<reference evidence="2" key="1">
    <citation type="submission" date="2022-05" db="EMBL/GenBank/DDBJ databases">
        <title>The Musa troglodytarum L. genome provides insights into the mechanism of non-climacteric behaviour and enrichment of carotenoids.</title>
        <authorList>
            <person name="Wang J."/>
        </authorList>
    </citation>
    <scope>NUCLEOTIDE SEQUENCE</scope>
    <source>
        <tissue evidence="2">Leaf</tissue>
    </source>
</reference>
<keyword evidence="3" id="KW-1185">Reference proteome</keyword>
<evidence type="ECO:0000256" key="1">
    <source>
        <dbReference type="SAM" id="MobiDB-lite"/>
    </source>
</evidence>
<evidence type="ECO:0000313" key="2">
    <source>
        <dbReference type="EMBL" id="URE27892.1"/>
    </source>
</evidence>